<evidence type="ECO:0000313" key="4">
    <source>
        <dbReference type="EMBL" id="MCJ1962325.1"/>
    </source>
</evidence>
<dbReference type="InterPro" id="IPR000415">
    <property type="entry name" value="Nitroreductase-like"/>
</dbReference>
<evidence type="ECO:0000256" key="1">
    <source>
        <dbReference type="ARBA" id="ARBA00007118"/>
    </source>
</evidence>
<protein>
    <submittedName>
        <fullName evidence="4">Nitroreductase family protein</fullName>
    </submittedName>
</protein>
<dbReference type="Proteomes" id="UP001162802">
    <property type="component" value="Unassembled WGS sequence"/>
</dbReference>
<organism evidence="4 5">
    <name type="scientific">Novosphingobium mangrovi</name>
    <name type="common">ex Hu et al. 2023</name>
    <dbReference type="NCBI Taxonomy" id="2930094"/>
    <lineage>
        <taxon>Bacteria</taxon>
        <taxon>Pseudomonadati</taxon>
        <taxon>Pseudomonadota</taxon>
        <taxon>Alphaproteobacteria</taxon>
        <taxon>Sphingomonadales</taxon>
        <taxon>Sphingomonadaceae</taxon>
        <taxon>Novosphingobium</taxon>
    </lineage>
</organism>
<dbReference type="Pfam" id="PF00881">
    <property type="entry name" value="Nitroreductase"/>
    <property type="match status" value="2"/>
</dbReference>
<evidence type="ECO:0000313" key="5">
    <source>
        <dbReference type="Proteomes" id="UP001162802"/>
    </source>
</evidence>
<evidence type="ECO:0000259" key="3">
    <source>
        <dbReference type="Pfam" id="PF00881"/>
    </source>
</evidence>
<gene>
    <name evidence="4" type="ORF">MTR65_16655</name>
</gene>
<dbReference type="SUPFAM" id="SSF55469">
    <property type="entry name" value="FMN-dependent nitroreductase-like"/>
    <property type="match status" value="1"/>
</dbReference>
<name>A0ABT0AGK8_9SPHN</name>
<comment type="caution">
    <text evidence="4">The sequence shown here is derived from an EMBL/GenBank/DDBJ whole genome shotgun (WGS) entry which is preliminary data.</text>
</comment>
<keyword evidence="5" id="KW-1185">Reference proteome</keyword>
<proteinExistence type="inferred from homology"/>
<keyword evidence="2" id="KW-0560">Oxidoreductase</keyword>
<dbReference type="RefSeq" id="WP_226637710.1">
    <property type="nucleotide sequence ID" value="NZ_JALHAT010000037.1"/>
</dbReference>
<reference evidence="4" key="1">
    <citation type="submission" date="2022-03" db="EMBL/GenBank/DDBJ databases">
        <title>Identification of a novel bacterium isolated from mangrove sediments.</title>
        <authorList>
            <person name="Pan X."/>
        </authorList>
    </citation>
    <scope>NUCLEOTIDE SEQUENCE</scope>
    <source>
        <strain evidence="4">B2637</strain>
    </source>
</reference>
<feature type="domain" description="Nitroreductase" evidence="3">
    <location>
        <begin position="18"/>
        <end position="61"/>
    </location>
</feature>
<dbReference type="PANTHER" id="PTHR43673">
    <property type="entry name" value="NAD(P)H NITROREDUCTASE YDGI-RELATED"/>
    <property type="match status" value="1"/>
</dbReference>
<dbReference type="EMBL" id="JALHAT010000037">
    <property type="protein sequence ID" value="MCJ1962325.1"/>
    <property type="molecule type" value="Genomic_DNA"/>
</dbReference>
<dbReference type="Gene3D" id="3.40.109.10">
    <property type="entry name" value="NADH Oxidase"/>
    <property type="match status" value="1"/>
</dbReference>
<dbReference type="CDD" id="cd02138">
    <property type="entry name" value="TdsD-like"/>
    <property type="match status" value="1"/>
</dbReference>
<feature type="domain" description="Nitroreductase" evidence="3">
    <location>
        <begin position="80"/>
        <end position="163"/>
    </location>
</feature>
<evidence type="ECO:0000256" key="2">
    <source>
        <dbReference type="ARBA" id="ARBA00023002"/>
    </source>
</evidence>
<comment type="similarity">
    <text evidence="1">Belongs to the nitroreductase family.</text>
</comment>
<dbReference type="PANTHER" id="PTHR43673:SF10">
    <property type="entry name" value="NADH DEHYDROGENASE_NAD(P)H NITROREDUCTASE XCC3605-RELATED"/>
    <property type="match status" value="1"/>
</dbReference>
<sequence>MTAQSLGRTAHAKVEKLIVDRWSPRAFDGSAIPQEDLDVIFEAAGWAPSAYNVQPWTFLYAVKGDANWDLFLSQLIDFNKGWAQSASALVFVVSDTQMRSEKGNSDNYSASFDAGAAWMAAALQAQALGYHTHGMTGIKFGEAEAALGVPADHRLEAAFVIGKIGDKATLPDYLQDREAPVGRKAASEIARAGTFA</sequence>
<dbReference type="InterPro" id="IPR029479">
    <property type="entry name" value="Nitroreductase"/>
</dbReference>
<accession>A0ABT0AGK8</accession>